<keyword evidence="2" id="KW-1185">Reference proteome</keyword>
<name>A0A8X6QMV4_NEPPI</name>
<evidence type="ECO:0000313" key="1">
    <source>
        <dbReference type="EMBL" id="GFU30432.1"/>
    </source>
</evidence>
<protein>
    <submittedName>
        <fullName evidence="1">Uncharacterized protein</fullName>
    </submittedName>
</protein>
<proteinExistence type="predicted"/>
<dbReference type="EMBL" id="BMAW01033480">
    <property type="protein sequence ID" value="GFU30432.1"/>
    <property type="molecule type" value="Genomic_DNA"/>
</dbReference>
<dbReference type="AlphaFoldDB" id="A0A8X6QMV4"/>
<sequence>MGKISVMNCCKDPSAKMPILTPIFTQWITVDSAPGTPLNERPCNQWVTSISFLSDFVDISEPETKMKPTLLRISSITYFLQLNHQSTTERADGLILK</sequence>
<accession>A0A8X6QMV4</accession>
<dbReference type="Proteomes" id="UP000887013">
    <property type="component" value="Unassembled WGS sequence"/>
</dbReference>
<evidence type="ECO:0000313" key="2">
    <source>
        <dbReference type="Proteomes" id="UP000887013"/>
    </source>
</evidence>
<organism evidence="1 2">
    <name type="scientific">Nephila pilipes</name>
    <name type="common">Giant wood spider</name>
    <name type="synonym">Nephila maculata</name>
    <dbReference type="NCBI Taxonomy" id="299642"/>
    <lineage>
        <taxon>Eukaryota</taxon>
        <taxon>Metazoa</taxon>
        <taxon>Ecdysozoa</taxon>
        <taxon>Arthropoda</taxon>
        <taxon>Chelicerata</taxon>
        <taxon>Arachnida</taxon>
        <taxon>Araneae</taxon>
        <taxon>Araneomorphae</taxon>
        <taxon>Entelegynae</taxon>
        <taxon>Araneoidea</taxon>
        <taxon>Nephilidae</taxon>
        <taxon>Nephila</taxon>
    </lineage>
</organism>
<reference evidence="1" key="1">
    <citation type="submission" date="2020-08" db="EMBL/GenBank/DDBJ databases">
        <title>Multicomponent nature underlies the extraordinary mechanical properties of spider dragline silk.</title>
        <authorList>
            <person name="Kono N."/>
            <person name="Nakamura H."/>
            <person name="Mori M."/>
            <person name="Yoshida Y."/>
            <person name="Ohtoshi R."/>
            <person name="Malay A.D."/>
            <person name="Moran D.A.P."/>
            <person name="Tomita M."/>
            <person name="Numata K."/>
            <person name="Arakawa K."/>
        </authorList>
    </citation>
    <scope>NUCLEOTIDE SEQUENCE</scope>
</reference>
<gene>
    <name evidence="1" type="ORF">NPIL_512881</name>
</gene>
<comment type="caution">
    <text evidence="1">The sequence shown here is derived from an EMBL/GenBank/DDBJ whole genome shotgun (WGS) entry which is preliminary data.</text>
</comment>